<comment type="PTM">
    <text evidence="11">Upon Fe-S cluster removal intramolecular disulfide bonds are formed.</text>
</comment>
<evidence type="ECO:0000256" key="8">
    <source>
        <dbReference type="ARBA" id="ARBA00023125"/>
    </source>
</evidence>
<evidence type="ECO:0000256" key="6">
    <source>
        <dbReference type="ARBA" id="ARBA00023014"/>
    </source>
</evidence>
<comment type="PTM">
    <text evidence="11">The Fe-S cluster can be nitrosylated by nitric oxide (NO).</text>
</comment>
<keyword evidence="6 11" id="KW-0411">Iron-sulfur</keyword>
<dbReference type="PROSITE" id="PS51674">
    <property type="entry name" value="4FE4S_WBL"/>
    <property type="match status" value="1"/>
</dbReference>
<feature type="binding site" evidence="11">
    <location>
        <position position="46"/>
    </location>
    <ligand>
        <name>[4Fe-4S] cluster</name>
        <dbReference type="ChEBI" id="CHEBI:49883"/>
    </ligand>
</feature>
<evidence type="ECO:0000256" key="7">
    <source>
        <dbReference type="ARBA" id="ARBA00023015"/>
    </source>
</evidence>
<comment type="similarity">
    <text evidence="2 11">Belongs to the WhiB family.</text>
</comment>
<comment type="function">
    <text evidence="11">Acts as a transcriptional regulator. Probably redox-responsive. The apo- but not holo-form probably binds DNA.</text>
</comment>
<evidence type="ECO:0000256" key="10">
    <source>
        <dbReference type="ARBA" id="ARBA00023163"/>
    </source>
</evidence>
<name>A0ABU0ERN2_9PSEU</name>
<dbReference type="HAMAP" id="MF_01479">
    <property type="entry name" value="WhiB"/>
    <property type="match status" value="1"/>
</dbReference>
<feature type="binding site" evidence="11">
    <location>
        <position position="23"/>
    </location>
    <ligand>
        <name>[4Fe-4S] cluster</name>
        <dbReference type="ChEBI" id="CHEBI:49883"/>
    </ligand>
</feature>
<dbReference type="Proteomes" id="UP001229651">
    <property type="component" value="Unassembled WGS sequence"/>
</dbReference>
<proteinExistence type="inferred from homology"/>
<comment type="cofactor">
    <cofactor evidence="11">
        <name>[4Fe-4S] cluster</name>
        <dbReference type="ChEBI" id="CHEBI:49883"/>
    </cofactor>
    <text evidence="11">Binds 1 [4Fe-4S] cluster per subunit. Following nitrosylation of the [4Fe-4S] cluster binds 1 [4Fe-8(NO)] cluster per subunit.</text>
</comment>
<protein>
    <recommendedName>
        <fullName evidence="11">Transcriptional regulator WhiB</fullName>
    </recommendedName>
</protein>
<evidence type="ECO:0000256" key="1">
    <source>
        <dbReference type="ARBA" id="ARBA00004496"/>
    </source>
</evidence>
<feature type="binding site" evidence="11">
    <location>
        <position position="55"/>
    </location>
    <ligand>
        <name>[4Fe-4S] cluster</name>
        <dbReference type="ChEBI" id="CHEBI:49883"/>
    </ligand>
</feature>
<keyword evidence="3 11" id="KW-0004">4Fe-4S</keyword>
<keyword evidence="4 11" id="KW-0479">Metal-binding</keyword>
<keyword evidence="8 11" id="KW-0238">DNA-binding</keyword>
<accession>A0ABU0ERN2</accession>
<organism evidence="13 14">
    <name type="scientific">Amycolatopsis thermophila</name>
    <dbReference type="NCBI Taxonomy" id="206084"/>
    <lineage>
        <taxon>Bacteria</taxon>
        <taxon>Bacillati</taxon>
        <taxon>Actinomycetota</taxon>
        <taxon>Actinomycetes</taxon>
        <taxon>Pseudonocardiales</taxon>
        <taxon>Pseudonocardiaceae</taxon>
        <taxon>Amycolatopsis</taxon>
    </lineage>
</organism>
<evidence type="ECO:0000256" key="9">
    <source>
        <dbReference type="ARBA" id="ARBA00023157"/>
    </source>
</evidence>
<evidence type="ECO:0000313" key="13">
    <source>
        <dbReference type="EMBL" id="MDQ0377937.1"/>
    </source>
</evidence>
<dbReference type="Pfam" id="PF02467">
    <property type="entry name" value="Whib"/>
    <property type="match status" value="1"/>
</dbReference>
<reference evidence="13 14" key="1">
    <citation type="submission" date="2023-07" db="EMBL/GenBank/DDBJ databases">
        <title>Sequencing the genomes of 1000 actinobacteria strains.</title>
        <authorList>
            <person name="Klenk H.-P."/>
        </authorList>
    </citation>
    <scope>NUCLEOTIDE SEQUENCE [LARGE SCALE GENOMIC DNA]</scope>
    <source>
        <strain evidence="13 14">DSM 45805</strain>
    </source>
</reference>
<evidence type="ECO:0000256" key="3">
    <source>
        <dbReference type="ARBA" id="ARBA00022485"/>
    </source>
</evidence>
<sequence>MTAVAEPPRLPREVPDWHAQGACQIFPELDFVEAKGAHAAACRVICAACPVRMLCAEDALRRGEPWGIWGGLDRKDRTVLAREYGFPRPAVVPEHGTNSRYAKWGCTCAECREAHTIYERERRARARRKAEQREVWQQPIALDTPVKVGHRWVGAGQYVIPFAETAGDFSPRGSVFFEAASSPATRLQRQSSRSAA</sequence>
<comment type="caution">
    <text evidence="13">The sequence shown here is derived from an EMBL/GenBank/DDBJ whole genome shotgun (WGS) entry which is preliminary data.</text>
</comment>
<dbReference type="EMBL" id="JAUSUT010000001">
    <property type="protein sequence ID" value="MDQ0377937.1"/>
    <property type="molecule type" value="Genomic_DNA"/>
</dbReference>
<feature type="domain" description="4Fe-4S Wbl-type" evidence="12">
    <location>
        <begin position="22"/>
        <end position="79"/>
    </location>
</feature>
<dbReference type="PANTHER" id="PTHR38839">
    <property type="entry name" value="TRANSCRIPTIONAL REGULATOR WHID-RELATED"/>
    <property type="match status" value="1"/>
</dbReference>
<comment type="subcellular location">
    <subcellularLocation>
        <location evidence="1 11">Cytoplasm</location>
    </subcellularLocation>
</comment>
<dbReference type="InterPro" id="IPR034768">
    <property type="entry name" value="4FE4S_WBL"/>
</dbReference>
<keyword evidence="10 11" id="KW-0804">Transcription</keyword>
<keyword evidence="9 11" id="KW-1015">Disulfide bond</keyword>
<gene>
    <name evidence="11" type="primary">whiB</name>
    <name evidence="13" type="ORF">FB470_001931</name>
</gene>
<evidence type="ECO:0000256" key="11">
    <source>
        <dbReference type="HAMAP-Rule" id="MF_01479"/>
    </source>
</evidence>
<keyword evidence="5 11" id="KW-0408">Iron</keyword>
<evidence type="ECO:0000256" key="4">
    <source>
        <dbReference type="ARBA" id="ARBA00022723"/>
    </source>
</evidence>
<keyword evidence="14" id="KW-1185">Reference proteome</keyword>
<dbReference type="InterPro" id="IPR003482">
    <property type="entry name" value="Whib"/>
</dbReference>
<evidence type="ECO:0000259" key="12">
    <source>
        <dbReference type="PROSITE" id="PS51674"/>
    </source>
</evidence>
<evidence type="ECO:0000256" key="5">
    <source>
        <dbReference type="ARBA" id="ARBA00023004"/>
    </source>
</evidence>
<evidence type="ECO:0000256" key="2">
    <source>
        <dbReference type="ARBA" id="ARBA00006597"/>
    </source>
</evidence>
<feature type="binding site" evidence="11">
    <location>
        <position position="49"/>
    </location>
    <ligand>
        <name>[4Fe-4S] cluster</name>
        <dbReference type="ChEBI" id="CHEBI:49883"/>
    </ligand>
</feature>
<dbReference type="RefSeq" id="WP_306990541.1">
    <property type="nucleotide sequence ID" value="NZ_JAUSUT010000001.1"/>
</dbReference>
<evidence type="ECO:0000313" key="14">
    <source>
        <dbReference type="Proteomes" id="UP001229651"/>
    </source>
</evidence>
<keyword evidence="7 11" id="KW-0805">Transcription regulation</keyword>
<keyword evidence="11" id="KW-0963">Cytoplasm</keyword>